<protein>
    <submittedName>
        <fullName evidence="1">Dihydrolipoamide dehydrogenase</fullName>
    </submittedName>
</protein>
<keyword evidence="2" id="KW-1185">Reference proteome</keyword>
<organism evidence="1 2">
    <name type="scientific">Sulfitobacter donghicola DSW-25 = KCTC 12864 = JCM 14565</name>
    <dbReference type="NCBI Taxonomy" id="1300350"/>
    <lineage>
        <taxon>Bacteria</taxon>
        <taxon>Pseudomonadati</taxon>
        <taxon>Pseudomonadota</taxon>
        <taxon>Alphaproteobacteria</taxon>
        <taxon>Rhodobacterales</taxon>
        <taxon>Roseobacteraceae</taxon>
        <taxon>Sulfitobacter</taxon>
    </lineage>
</organism>
<dbReference type="AlphaFoldDB" id="A0A073IKX2"/>
<sequence length="187" mass="21806">MVSLNRVVMGPASRKMIQELKPQRLKVAEISGHYGQQFAFKSYTQFRYPEYDICAGPYLDPVSGKPRKFDLILANQVWEHLDRPYTATRHVRQMLKKGGKFWVAVPFYVPFHAAPMDNSRWSARGLKNFLIECGFEEHLVQSYQWGNRHVAQRNLEEVWPPEYVEGVDDIENDPEMPICAWAMAERS</sequence>
<dbReference type="CDD" id="cd02440">
    <property type="entry name" value="AdoMet_MTases"/>
    <property type="match status" value="1"/>
</dbReference>
<proteinExistence type="predicted"/>
<dbReference type="Proteomes" id="UP000027734">
    <property type="component" value="Unassembled WGS sequence"/>
</dbReference>
<dbReference type="Gene3D" id="3.40.50.150">
    <property type="entry name" value="Vaccinia Virus protein VP39"/>
    <property type="match status" value="1"/>
</dbReference>
<evidence type="ECO:0000313" key="1">
    <source>
        <dbReference type="EMBL" id="KEJ90235.1"/>
    </source>
</evidence>
<dbReference type="STRING" id="1300350.Z948_297"/>
<comment type="caution">
    <text evidence="1">The sequence shown here is derived from an EMBL/GenBank/DDBJ whole genome shotgun (WGS) entry which is preliminary data.</text>
</comment>
<dbReference type="EMBL" id="JAMC01000002">
    <property type="protein sequence ID" value="KEJ90235.1"/>
    <property type="molecule type" value="Genomic_DNA"/>
</dbReference>
<dbReference type="InterPro" id="IPR029063">
    <property type="entry name" value="SAM-dependent_MTases_sf"/>
</dbReference>
<dbReference type="RefSeq" id="WP_025057803.1">
    <property type="nucleotide sequence ID" value="NZ_JAMC01000002.1"/>
</dbReference>
<dbReference type="eggNOG" id="COG2227">
    <property type="taxonomic scope" value="Bacteria"/>
</dbReference>
<reference evidence="1 2" key="1">
    <citation type="submission" date="2014-01" db="EMBL/GenBank/DDBJ databases">
        <title>Sulfitobacter donghicola JCM 14565 Genome Sequencing.</title>
        <authorList>
            <person name="Lai Q."/>
            <person name="Hong Z."/>
        </authorList>
    </citation>
    <scope>NUCLEOTIDE SEQUENCE [LARGE SCALE GENOMIC DNA]</scope>
    <source>
        <strain evidence="1 2">JCM 14565</strain>
    </source>
</reference>
<gene>
    <name evidence="1" type="ORF">DSW25_08555</name>
</gene>
<accession>A0A073IKX2</accession>
<evidence type="ECO:0000313" key="2">
    <source>
        <dbReference type="Proteomes" id="UP000027734"/>
    </source>
</evidence>
<dbReference type="SUPFAM" id="SSF53335">
    <property type="entry name" value="S-adenosyl-L-methionine-dependent methyltransferases"/>
    <property type="match status" value="1"/>
</dbReference>
<name>A0A073IKX2_9RHOB</name>
<dbReference type="Pfam" id="PF13489">
    <property type="entry name" value="Methyltransf_23"/>
    <property type="match status" value="1"/>
</dbReference>